<feature type="transmembrane region" description="Helical" evidence="1">
    <location>
        <begin position="93"/>
        <end position="113"/>
    </location>
</feature>
<keyword evidence="1" id="KW-1133">Transmembrane helix</keyword>
<keyword evidence="1" id="KW-0812">Transmembrane</keyword>
<dbReference type="InterPro" id="IPR045340">
    <property type="entry name" value="DUF6533"/>
</dbReference>
<feature type="transmembrane region" description="Helical" evidence="1">
    <location>
        <begin position="180"/>
        <end position="199"/>
    </location>
</feature>
<feature type="transmembrane region" description="Helical" evidence="1">
    <location>
        <begin position="52"/>
        <end position="73"/>
    </location>
</feature>
<sequence>MAQLPSPTTIAQIYASRYTYVAAEFLMIWDILLKFDDEVKYVWSSRWTVGKILYLINRYLTPILFIFDLWYLLTSNTDISLYVTRGPPCKRLYIGPSVLAIVACLIIECTLILRVHALYGSRTIFLLLTMLCFASMGTMMGTTLRWYLFDFHWFTDREISVVIPGCLVVCQGPLCKPLTVLFWVPFFVFEIAVLILIILDTWRNRAVMRSCHQYGLAAIICRDGIIYYMIMTVISMSNLFIWALAPDVLKYFGSSLIRSIQSIACSRLMLNIWSTVDSTRGFRSSGNFDSFSFSGRRFSGTVSYIRETTIASIRTSTPVVDDHY</sequence>
<dbReference type="OrthoDB" id="3354157at2759"/>
<evidence type="ECO:0000259" key="2">
    <source>
        <dbReference type="Pfam" id="PF20151"/>
    </source>
</evidence>
<organism evidence="3 4">
    <name type="scientific">Macrolepiota fuliginosa MF-IS2</name>
    <dbReference type="NCBI Taxonomy" id="1400762"/>
    <lineage>
        <taxon>Eukaryota</taxon>
        <taxon>Fungi</taxon>
        <taxon>Dikarya</taxon>
        <taxon>Basidiomycota</taxon>
        <taxon>Agaricomycotina</taxon>
        <taxon>Agaricomycetes</taxon>
        <taxon>Agaricomycetidae</taxon>
        <taxon>Agaricales</taxon>
        <taxon>Agaricineae</taxon>
        <taxon>Agaricaceae</taxon>
        <taxon>Macrolepiota</taxon>
    </lineage>
</organism>
<dbReference type="AlphaFoldDB" id="A0A9P6C556"/>
<evidence type="ECO:0000313" key="3">
    <source>
        <dbReference type="EMBL" id="KAF9449049.1"/>
    </source>
</evidence>
<keyword evidence="4" id="KW-1185">Reference proteome</keyword>
<feature type="domain" description="DUF6533" evidence="2">
    <location>
        <begin position="18"/>
        <end position="63"/>
    </location>
</feature>
<reference evidence="3" key="1">
    <citation type="submission" date="2020-11" db="EMBL/GenBank/DDBJ databases">
        <authorList>
            <consortium name="DOE Joint Genome Institute"/>
            <person name="Ahrendt S."/>
            <person name="Riley R."/>
            <person name="Andreopoulos W."/>
            <person name="Labutti K."/>
            <person name="Pangilinan J."/>
            <person name="Ruiz-Duenas F.J."/>
            <person name="Barrasa J.M."/>
            <person name="Sanchez-Garcia M."/>
            <person name="Camarero S."/>
            <person name="Miyauchi S."/>
            <person name="Serrano A."/>
            <person name="Linde D."/>
            <person name="Babiker R."/>
            <person name="Drula E."/>
            <person name="Ayuso-Fernandez I."/>
            <person name="Pacheco R."/>
            <person name="Padilla G."/>
            <person name="Ferreira P."/>
            <person name="Barriuso J."/>
            <person name="Kellner H."/>
            <person name="Castanera R."/>
            <person name="Alfaro M."/>
            <person name="Ramirez L."/>
            <person name="Pisabarro A.G."/>
            <person name="Kuo A."/>
            <person name="Tritt A."/>
            <person name="Lipzen A."/>
            <person name="He G."/>
            <person name="Yan M."/>
            <person name="Ng V."/>
            <person name="Cullen D."/>
            <person name="Martin F."/>
            <person name="Rosso M.-N."/>
            <person name="Henrissat B."/>
            <person name="Hibbett D."/>
            <person name="Martinez A.T."/>
            <person name="Grigoriev I.V."/>
        </authorList>
    </citation>
    <scope>NUCLEOTIDE SEQUENCE</scope>
    <source>
        <strain evidence="3">MF-IS2</strain>
    </source>
</reference>
<evidence type="ECO:0000313" key="4">
    <source>
        <dbReference type="Proteomes" id="UP000807342"/>
    </source>
</evidence>
<evidence type="ECO:0000256" key="1">
    <source>
        <dbReference type="SAM" id="Phobius"/>
    </source>
</evidence>
<proteinExistence type="predicted"/>
<dbReference type="Proteomes" id="UP000807342">
    <property type="component" value="Unassembled WGS sequence"/>
</dbReference>
<protein>
    <recommendedName>
        <fullName evidence="2">DUF6533 domain-containing protein</fullName>
    </recommendedName>
</protein>
<name>A0A9P6C556_9AGAR</name>
<feature type="transmembrane region" description="Helical" evidence="1">
    <location>
        <begin position="225"/>
        <end position="245"/>
    </location>
</feature>
<accession>A0A9P6C556</accession>
<gene>
    <name evidence="3" type="ORF">P691DRAFT_774957</name>
</gene>
<dbReference type="EMBL" id="MU151142">
    <property type="protein sequence ID" value="KAF9449049.1"/>
    <property type="molecule type" value="Genomic_DNA"/>
</dbReference>
<dbReference type="Pfam" id="PF20151">
    <property type="entry name" value="DUF6533"/>
    <property type="match status" value="1"/>
</dbReference>
<feature type="transmembrane region" description="Helical" evidence="1">
    <location>
        <begin position="125"/>
        <end position="148"/>
    </location>
</feature>
<comment type="caution">
    <text evidence="3">The sequence shown here is derived from an EMBL/GenBank/DDBJ whole genome shotgun (WGS) entry which is preliminary data.</text>
</comment>
<keyword evidence="1" id="KW-0472">Membrane</keyword>